<sequence length="94" mass="10836">MIVKIFDLETKLGIKIIEGLKSKGWKQTKQYSPFAFDKGIDFDSYTLIKDGLKLTFEWCNWFEWEVKGSPDALETLAIEYSLKIENGPVNISIL</sequence>
<reference evidence="1 2" key="1">
    <citation type="submission" date="2017-01" db="EMBL/GenBank/DDBJ databases">
        <authorList>
            <person name="Mah S.A."/>
            <person name="Swanson W.J."/>
            <person name="Moy G.W."/>
            <person name="Vacquier V.D."/>
        </authorList>
    </citation>
    <scope>NUCLEOTIDE SEQUENCE [LARGE SCALE GENOMIC DNA]</scope>
    <source>
        <strain evidence="1 2">DSM 7027</strain>
    </source>
</reference>
<protein>
    <submittedName>
        <fullName evidence="1">Uncharacterized protein</fullName>
    </submittedName>
</protein>
<dbReference type="RefSeq" id="WP_076464192.1">
    <property type="nucleotide sequence ID" value="NZ_FTMN01000007.1"/>
</dbReference>
<dbReference type="EMBL" id="FTMN01000007">
    <property type="protein sequence ID" value="SIQ69611.1"/>
    <property type="molecule type" value="Genomic_DNA"/>
</dbReference>
<proteinExistence type="predicted"/>
<gene>
    <name evidence="1" type="ORF">SAMN05421647_107249</name>
</gene>
<organism evidence="1 2">
    <name type="scientific">Marinobacterium stanieri</name>
    <dbReference type="NCBI Taxonomy" id="49186"/>
    <lineage>
        <taxon>Bacteria</taxon>
        <taxon>Pseudomonadati</taxon>
        <taxon>Pseudomonadota</taxon>
        <taxon>Gammaproteobacteria</taxon>
        <taxon>Oceanospirillales</taxon>
        <taxon>Oceanospirillaceae</taxon>
        <taxon>Marinobacterium</taxon>
    </lineage>
</organism>
<keyword evidence="2" id="KW-1185">Reference proteome</keyword>
<dbReference type="Proteomes" id="UP000186895">
    <property type="component" value="Unassembled WGS sequence"/>
</dbReference>
<accession>A0A1N6UVP0</accession>
<evidence type="ECO:0000313" key="1">
    <source>
        <dbReference type="EMBL" id="SIQ69611.1"/>
    </source>
</evidence>
<dbReference type="AlphaFoldDB" id="A0A1N6UVP0"/>
<evidence type="ECO:0000313" key="2">
    <source>
        <dbReference type="Proteomes" id="UP000186895"/>
    </source>
</evidence>
<name>A0A1N6UVP0_9GAMM</name>